<feature type="transmembrane region" description="Helical" evidence="7">
    <location>
        <begin position="437"/>
        <end position="455"/>
    </location>
</feature>
<keyword evidence="6 7" id="KW-0472">Membrane</keyword>
<dbReference type="AlphaFoldDB" id="A0A0R1XK26"/>
<dbReference type="PATRIC" id="fig|1423734.3.peg.1708"/>
<evidence type="ECO:0000256" key="6">
    <source>
        <dbReference type="ARBA" id="ARBA00023136"/>
    </source>
</evidence>
<dbReference type="PANTHER" id="PTHR42770:SF15">
    <property type="entry name" value="GLUTAMATE_GAMMA-AMINOBUTYRATE ANTIPORTER-RELATED"/>
    <property type="match status" value="1"/>
</dbReference>
<gene>
    <name evidence="8" type="ORF">FC83_GL001689</name>
</gene>
<dbReference type="NCBIfam" id="NF011775">
    <property type="entry name" value="PRK15238.1"/>
    <property type="match status" value="1"/>
</dbReference>
<dbReference type="RefSeq" id="WP_057003018.1">
    <property type="nucleotide sequence ID" value="NZ_AZGA01000088.1"/>
</dbReference>
<dbReference type="eggNOG" id="COG0531">
    <property type="taxonomic scope" value="Bacteria"/>
</dbReference>
<dbReference type="EMBL" id="AZGA01000088">
    <property type="protein sequence ID" value="KRM30554.1"/>
    <property type="molecule type" value="Genomic_DNA"/>
</dbReference>
<feature type="transmembrane region" description="Helical" evidence="7">
    <location>
        <begin position="368"/>
        <end position="391"/>
    </location>
</feature>
<reference evidence="8 9" key="1">
    <citation type="journal article" date="2015" name="Genome Announc.">
        <title>Expanding the biotechnology potential of lactobacilli through comparative genomics of 213 strains and associated genera.</title>
        <authorList>
            <person name="Sun Z."/>
            <person name="Harris H.M."/>
            <person name="McCann A."/>
            <person name="Guo C."/>
            <person name="Argimon S."/>
            <person name="Zhang W."/>
            <person name="Yang X."/>
            <person name="Jeffery I.B."/>
            <person name="Cooney J.C."/>
            <person name="Kagawa T.F."/>
            <person name="Liu W."/>
            <person name="Song Y."/>
            <person name="Salvetti E."/>
            <person name="Wrobel A."/>
            <person name="Rasinkangas P."/>
            <person name="Parkhill J."/>
            <person name="Rea M.C."/>
            <person name="O'Sullivan O."/>
            <person name="Ritari J."/>
            <person name="Douillard F.P."/>
            <person name="Paul Ross R."/>
            <person name="Yang R."/>
            <person name="Briner A.E."/>
            <person name="Felis G.E."/>
            <person name="de Vos W.M."/>
            <person name="Barrangou R."/>
            <person name="Klaenhammer T.R."/>
            <person name="Caufield P.W."/>
            <person name="Cui Y."/>
            <person name="Zhang H."/>
            <person name="O'Toole P.W."/>
        </authorList>
    </citation>
    <scope>NUCLEOTIDE SEQUENCE [LARGE SCALE GENOMIC DNA]</scope>
    <source>
        <strain evidence="8 9">DSM 18527</strain>
    </source>
</reference>
<evidence type="ECO:0000256" key="3">
    <source>
        <dbReference type="ARBA" id="ARBA00022475"/>
    </source>
</evidence>
<evidence type="ECO:0000256" key="2">
    <source>
        <dbReference type="ARBA" id="ARBA00022448"/>
    </source>
</evidence>
<feature type="transmembrane region" description="Helical" evidence="7">
    <location>
        <begin position="323"/>
        <end position="340"/>
    </location>
</feature>
<evidence type="ECO:0000256" key="5">
    <source>
        <dbReference type="ARBA" id="ARBA00022989"/>
    </source>
</evidence>
<feature type="transmembrane region" description="Helical" evidence="7">
    <location>
        <begin position="162"/>
        <end position="184"/>
    </location>
</feature>
<proteinExistence type="predicted"/>
<accession>A0A0R1XK26</accession>
<feature type="transmembrane region" description="Helical" evidence="7">
    <location>
        <begin position="210"/>
        <end position="234"/>
    </location>
</feature>
<organism evidence="8 9">
    <name type="scientific">Agrilactobacillus composti DSM 18527 = JCM 14202</name>
    <dbReference type="NCBI Taxonomy" id="1423734"/>
    <lineage>
        <taxon>Bacteria</taxon>
        <taxon>Bacillati</taxon>
        <taxon>Bacillota</taxon>
        <taxon>Bacilli</taxon>
        <taxon>Lactobacillales</taxon>
        <taxon>Lactobacillaceae</taxon>
        <taxon>Agrilactobacillus</taxon>
    </lineage>
</organism>
<feature type="transmembrane region" description="Helical" evidence="7">
    <location>
        <begin position="89"/>
        <end position="112"/>
    </location>
</feature>
<protein>
    <submittedName>
        <fullName evidence="8">Amino acid transport protein</fullName>
    </submittedName>
</protein>
<feature type="transmembrane region" description="Helical" evidence="7">
    <location>
        <begin position="132"/>
        <end position="150"/>
    </location>
</feature>
<comment type="subcellular location">
    <subcellularLocation>
        <location evidence="1">Cell membrane</location>
        <topology evidence="1">Multi-pass membrane protein</topology>
    </subcellularLocation>
</comment>
<keyword evidence="5 7" id="KW-1133">Transmembrane helix</keyword>
<dbReference type="InterPro" id="IPR002293">
    <property type="entry name" value="AA/rel_permease1"/>
</dbReference>
<sequence>MPKTAVELSFSKLVLIIATTVFSFTSMSNAYYLMSYGAIPWYILAAVIFFVPYALIVSEFTGNLGQYSGGLYSWVGQSLSQKTAFLTTFLWYSSYTIWLASLFMKVWIPLSILSFGQDLTTAKASFLNIPQVYWLGLGSCLLVFLVMYLISRGFLTISRFMLLGGSLIALLFLVATVSNITLLITNHGHFAQPLQASALLHSPNPQYQGLFGNLSFLIFGITAFGGLDTVASLVDRVGKNRRKFPLAILVAAGLIMGTYLLGIFFWGASANWQAIFANHQVSLGNAMYFLMFNLGHELGGALGLSAAGATILGQVFLRLTGLVLFWAYIGLIMTIAYAPLKSIITGTPTNFWPAFLSKENKFGVASKAVFGQGILICLLIGVVVFSSAHAVNLYNNLTLMTNVSRSIPYLIVALAFYRYRQQQKQAYLLIEQRYVGWASGLVCVSILLGIGFAIFEPLLQAHYLDATLLFIGPLCFSLIALGLYRYFGGRTTSKQP</sequence>
<dbReference type="InterPro" id="IPR050367">
    <property type="entry name" value="APC_superfamily"/>
</dbReference>
<evidence type="ECO:0000256" key="1">
    <source>
        <dbReference type="ARBA" id="ARBA00004651"/>
    </source>
</evidence>
<evidence type="ECO:0000256" key="4">
    <source>
        <dbReference type="ARBA" id="ARBA00022692"/>
    </source>
</evidence>
<dbReference type="Pfam" id="PF13520">
    <property type="entry name" value="AA_permease_2"/>
    <property type="match status" value="1"/>
</dbReference>
<keyword evidence="4 7" id="KW-0812">Transmembrane</keyword>
<dbReference type="STRING" id="1423734.FC83_GL001689"/>
<evidence type="ECO:0000313" key="8">
    <source>
        <dbReference type="EMBL" id="KRM30554.1"/>
    </source>
</evidence>
<dbReference type="Gene3D" id="1.20.1740.10">
    <property type="entry name" value="Amino acid/polyamine transporter I"/>
    <property type="match status" value="1"/>
</dbReference>
<feature type="transmembrane region" description="Helical" evidence="7">
    <location>
        <begin position="467"/>
        <end position="487"/>
    </location>
</feature>
<dbReference type="PIRSF" id="PIRSF006060">
    <property type="entry name" value="AA_transporter"/>
    <property type="match status" value="1"/>
</dbReference>
<dbReference type="GO" id="GO:0005886">
    <property type="term" value="C:plasma membrane"/>
    <property type="evidence" value="ECO:0007669"/>
    <property type="project" value="UniProtKB-SubCell"/>
</dbReference>
<name>A0A0R1XK26_9LACO</name>
<keyword evidence="2" id="KW-0813">Transport</keyword>
<feature type="transmembrane region" description="Helical" evidence="7">
    <location>
        <begin position="12"/>
        <end position="33"/>
    </location>
</feature>
<evidence type="ECO:0000313" key="9">
    <source>
        <dbReference type="Proteomes" id="UP000051236"/>
    </source>
</evidence>
<comment type="caution">
    <text evidence="8">The sequence shown here is derived from an EMBL/GenBank/DDBJ whole genome shotgun (WGS) entry which is preliminary data.</text>
</comment>
<dbReference type="PANTHER" id="PTHR42770">
    <property type="entry name" value="AMINO ACID TRANSPORTER-RELATED"/>
    <property type="match status" value="1"/>
</dbReference>
<dbReference type="GO" id="GO:0022857">
    <property type="term" value="F:transmembrane transporter activity"/>
    <property type="evidence" value="ECO:0007669"/>
    <property type="project" value="InterPro"/>
</dbReference>
<keyword evidence="9" id="KW-1185">Reference proteome</keyword>
<feature type="transmembrane region" description="Helical" evidence="7">
    <location>
        <begin position="39"/>
        <end position="57"/>
    </location>
</feature>
<evidence type="ECO:0000256" key="7">
    <source>
        <dbReference type="SAM" id="Phobius"/>
    </source>
</evidence>
<keyword evidence="3" id="KW-1003">Cell membrane</keyword>
<dbReference type="Proteomes" id="UP000051236">
    <property type="component" value="Unassembled WGS sequence"/>
</dbReference>
<feature type="transmembrane region" description="Helical" evidence="7">
    <location>
        <begin position="246"/>
        <end position="266"/>
    </location>
</feature>